<accession>A0ABN3X2E9</accession>
<feature type="region of interest" description="Disordered" evidence="1">
    <location>
        <begin position="173"/>
        <end position="201"/>
    </location>
</feature>
<evidence type="ECO:0000256" key="1">
    <source>
        <dbReference type="SAM" id="MobiDB-lite"/>
    </source>
</evidence>
<comment type="caution">
    <text evidence="2">The sequence shown here is derived from an EMBL/GenBank/DDBJ whole genome shotgun (WGS) entry which is preliminary data.</text>
</comment>
<proteinExistence type="predicted"/>
<sequence length="201" mass="21174">MLSTLAPLNIRATGRVRPKSDSIRPRVCMAITESRPWPTSDAVTSISAVSKPIAPANRYRRRSTTSSLESGESLEPGESPAAPVRRPDRETATPRRGGTSPASSGGRRAGSVVRRTGRSIPTATSTASSVRAVSAASRSASPWSVPSAVMPLLLMRSTSVRARCPVIPVASAHRPQASESPASPLRRRCRISASRKTLAAA</sequence>
<dbReference type="Proteomes" id="UP001501102">
    <property type="component" value="Unassembled WGS sequence"/>
</dbReference>
<feature type="compositionally biased region" description="Low complexity" evidence="1">
    <location>
        <begin position="94"/>
        <end position="141"/>
    </location>
</feature>
<organism evidence="2 3">
    <name type="scientific">Streptomyces thioluteus</name>
    <dbReference type="NCBI Taxonomy" id="66431"/>
    <lineage>
        <taxon>Bacteria</taxon>
        <taxon>Bacillati</taxon>
        <taxon>Actinomycetota</taxon>
        <taxon>Actinomycetes</taxon>
        <taxon>Kitasatosporales</taxon>
        <taxon>Streptomycetaceae</taxon>
        <taxon>Streptomyces</taxon>
    </lineage>
</organism>
<keyword evidence="3" id="KW-1185">Reference proteome</keyword>
<dbReference type="EMBL" id="BAAAXZ010000122">
    <property type="protein sequence ID" value="GAA2934058.1"/>
    <property type="molecule type" value="Genomic_DNA"/>
</dbReference>
<feature type="compositionally biased region" description="Low complexity" evidence="1">
    <location>
        <begin position="64"/>
        <end position="80"/>
    </location>
</feature>
<evidence type="ECO:0000313" key="2">
    <source>
        <dbReference type="EMBL" id="GAA2934058.1"/>
    </source>
</evidence>
<gene>
    <name evidence="2" type="ORF">GCM10020221_32220</name>
</gene>
<reference evidence="2 3" key="1">
    <citation type="journal article" date="2019" name="Int. J. Syst. Evol. Microbiol.">
        <title>The Global Catalogue of Microorganisms (GCM) 10K type strain sequencing project: providing services to taxonomists for standard genome sequencing and annotation.</title>
        <authorList>
            <consortium name="The Broad Institute Genomics Platform"/>
            <consortium name="The Broad Institute Genome Sequencing Center for Infectious Disease"/>
            <person name="Wu L."/>
            <person name="Ma J."/>
        </authorList>
    </citation>
    <scope>NUCLEOTIDE SEQUENCE [LARGE SCALE GENOMIC DNA]</scope>
    <source>
        <strain evidence="2 3">JCM 4087</strain>
    </source>
</reference>
<feature type="region of interest" description="Disordered" evidence="1">
    <location>
        <begin position="56"/>
        <end position="141"/>
    </location>
</feature>
<evidence type="ECO:0000313" key="3">
    <source>
        <dbReference type="Proteomes" id="UP001501102"/>
    </source>
</evidence>
<name>A0ABN3X2E9_STRTU</name>
<protein>
    <submittedName>
        <fullName evidence="2">Uncharacterized protein</fullName>
    </submittedName>
</protein>